<dbReference type="PROSITE" id="PS50075">
    <property type="entry name" value="CARRIER"/>
    <property type="match status" value="1"/>
</dbReference>
<keyword evidence="3 7" id="KW-0597">Phosphoprotein</keyword>
<keyword evidence="1 7" id="KW-0596">Phosphopantetheine</keyword>
<dbReference type="PANTHER" id="PTHR20863:SF76">
    <property type="entry name" value="CARRIER DOMAIN-CONTAINING PROTEIN"/>
    <property type="match status" value="1"/>
</dbReference>
<name>A0A286RJJ2_9BACT</name>
<evidence type="ECO:0000256" key="4">
    <source>
        <dbReference type="ARBA" id="ARBA00022832"/>
    </source>
</evidence>
<dbReference type="AlphaFoldDB" id="A0A286RJJ2"/>
<dbReference type="GO" id="GO:0000036">
    <property type="term" value="F:acyl carrier activity"/>
    <property type="evidence" value="ECO:0007669"/>
    <property type="project" value="UniProtKB-UniRule"/>
</dbReference>
<feature type="modified residue" description="O-(pantetheine 4'-phosphoryl)serine" evidence="7">
    <location>
        <position position="40"/>
    </location>
</feature>
<evidence type="ECO:0000256" key="7">
    <source>
        <dbReference type="HAMAP-Rule" id="MF_01217"/>
    </source>
</evidence>
<evidence type="ECO:0000256" key="5">
    <source>
        <dbReference type="ARBA" id="ARBA00023098"/>
    </source>
</evidence>
<dbReference type="Gene3D" id="1.10.1200.10">
    <property type="entry name" value="ACP-like"/>
    <property type="match status" value="1"/>
</dbReference>
<dbReference type="UniPathway" id="UPA00094"/>
<evidence type="ECO:0000256" key="2">
    <source>
        <dbReference type="ARBA" id="ARBA00022516"/>
    </source>
</evidence>
<dbReference type="KEGG" id="ttf:THTE_3529"/>
<protein>
    <recommendedName>
        <fullName evidence="7">Acyl carrier protein</fullName>
        <shortName evidence="7">ACP</shortName>
    </recommendedName>
</protein>
<sequence length="135" mass="15421">MLTQEEIYQKVREVLVDALAVDEEEVKPEATLVGDLGAESIDFLDIVFKLEKTFNIKIPRGELFPEDILTNPEYVKDGKFTEAGLAELRKRMPFAELDQFARNPLVQDFANLLTVRDMCRFVELKLQQQEGQASA</sequence>
<evidence type="ECO:0000256" key="1">
    <source>
        <dbReference type="ARBA" id="ARBA00022450"/>
    </source>
</evidence>
<evidence type="ECO:0000256" key="6">
    <source>
        <dbReference type="ARBA" id="ARBA00023160"/>
    </source>
</evidence>
<dbReference type="EMBL" id="CP018477">
    <property type="protein sequence ID" value="ASV76130.1"/>
    <property type="molecule type" value="Genomic_DNA"/>
</dbReference>
<dbReference type="InterPro" id="IPR006162">
    <property type="entry name" value="Ppantetheine_attach_site"/>
</dbReference>
<dbReference type="OrthoDB" id="9809025at2"/>
<keyword evidence="2 7" id="KW-0444">Lipid biosynthesis</keyword>
<dbReference type="InterPro" id="IPR003231">
    <property type="entry name" value="ACP"/>
</dbReference>
<evidence type="ECO:0000259" key="8">
    <source>
        <dbReference type="PROSITE" id="PS50075"/>
    </source>
</evidence>
<dbReference type="GO" id="GO:0009245">
    <property type="term" value="P:lipid A biosynthetic process"/>
    <property type="evidence" value="ECO:0007669"/>
    <property type="project" value="TreeGrafter"/>
</dbReference>
<dbReference type="GO" id="GO:0000035">
    <property type="term" value="F:acyl binding"/>
    <property type="evidence" value="ECO:0007669"/>
    <property type="project" value="TreeGrafter"/>
</dbReference>
<dbReference type="SUPFAM" id="SSF47336">
    <property type="entry name" value="ACP-like"/>
    <property type="match status" value="1"/>
</dbReference>
<keyword evidence="4 7" id="KW-0276">Fatty acid metabolism</keyword>
<reference evidence="9 10" key="1">
    <citation type="journal article" name="Front. Microbiol.">
        <title>Sugar Metabolism of the First Thermophilic Planctomycete Thermogutta terrifontis: Comparative Genomic and Transcriptomic Approaches.</title>
        <authorList>
            <person name="Elcheninov A.G."/>
            <person name="Menzel P."/>
            <person name="Gudbergsdottir S.R."/>
            <person name="Slesarev A.I."/>
            <person name="Kadnikov V.V."/>
            <person name="Krogh A."/>
            <person name="Bonch-Osmolovskaya E.A."/>
            <person name="Peng X."/>
            <person name="Kublanov I.V."/>
        </authorList>
    </citation>
    <scope>NUCLEOTIDE SEQUENCE [LARGE SCALE GENOMIC DNA]</scope>
    <source>
        <strain evidence="9 10">R1</strain>
    </source>
</reference>
<keyword evidence="10" id="KW-1185">Reference proteome</keyword>
<comment type="function">
    <text evidence="7">Carrier of the growing fatty acid chain in fatty acid biosynthesis.</text>
</comment>
<evidence type="ECO:0000313" key="10">
    <source>
        <dbReference type="Proteomes" id="UP000215086"/>
    </source>
</evidence>
<keyword evidence="6 7" id="KW-0275">Fatty acid biosynthesis</keyword>
<dbReference type="InterPro" id="IPR036736">
    <property type="entry name" value="ACP-like_sf"/>
</dbReference>
<keyword evidence="5 7" id="KW-0443">Lipid metabolism</keyword>
<dbReference type="GO" id="GO:0005829">
    <property type="term" value="C:cytosol"/>
    <property type="evidence" value="ECO:0007669"/>
    <property type="project" value="TreeGrafter"/>
</dbReference>
<feature type="domain" description="Carrier" evidence="8">
    <location>
        <begin position="5"/>
        <end position="85"/>
    </location>
</feature>
<dbReference type="PANTHER" id="PTHR20863">
    <property type="entry name" value="ACYL CARRIER PROTEIN"/>
    <property type="match status" value="1"/>
</dbReference>
<dbReference type="HAMAP" id="MF_01217">
    <property type="entry name" value="Acyl_carrier"/>
    <property type="match status" value="1"/>
</dbReference>
<dbReference type="InterPro" id="IPR009081">
    <property type="entry name" value="PP-bd_ACP"/>
</dbReference>
<dbReference type="GO" id="GO:0016020">
    <property type="term" value="C:membrane"/>
    <property type="evidence" value="ECO:0007669"/>
    <property type="project" value="GOC"/>
</dbReference>
<keyword evidence="7" id="KW-0963">Cytoplasm</keyword>
<evidence type="ECO:0000256" key="3">
    <source>
        <dbReference type="ARBA" id="ARBA00022553"/>
    </source>
</evidence>
<dbReference type="Proteomes" id="UP000215086">
    <property type="component" value="Chromosome"/>
</dbReference>
<gene>
    <name evidence="7" type="primary">acpP</name>
    <name evidence="9" type="ORF">THTE_3529</name>
</gene>
<organism evidence="9 10">
    <name type="scientific">Thermogutta terrifontis</name>
    <dbReference type="NCBI Taxonomy" id="1331910"/>
    <lineage>
        <taxon>Bacteria</taxon>
        <taxon>Pseudomonadati</taxon>
        <taxon>Planctomycetota</taxon>
        <taxon>Planctomycetia</taxon>
        <taxon>Pirellulales</taxon>
        <taxon>Thermoguttaceae</taxon>
        <taxon>Thermogutta</taxon>
    </lineage>
</organism>
<dbReference type="RefSeq" id="WP_095415990.1">
    <property type="nucleotide sequence ID" value="NZ_CP018477.1"/>
</dbReference>
<comment type="pathway">
    <text evidence="7">Lipid metabolism; fatty acid biosynthesis.</text>
</comment>
<proteinExistence type="inferred from homology"/>
<comment type="subcellular location">
    <subcellularLocation>
        <location evidence="7">Cytoplasm</location>
    </subcellularLocation>
</comment>
<evidence type="ECO:0000313" key="9">
    <source>
        <dbReference type="EMBL" id="ASV76130.1"/>
    </source>
</evidence>
<comment type="PTM">
    <text evidence="7">4'-phosphopantetheine is transferred from CoA to a specific serine of apo-ACP by AcpS. This modification is essential for activity because fatty acids are bound in thioester linkage to the sulfhydryl of the prosthetic group.</text>
</comment>
<dbReference type="PROSITE" id="PS00012">
    <property type="entry name" value="PHOSPHOPANTETHEINE"/>
    <property type="match status" value="1"/>
</dbReference>
<dbReference type="Pfam" id="PF00550">
    <property type="entry name" value="PP-binding"/>
    <property type="match status" value="1"/>
</dbReference>
<comment type="similarity">
    <text evidence="7">Belongs to the acyl carrier protein (ACP) family.</text>
</comment>
<accession>A0A286RJJ2</accession>